<dbReference type="GO" id="GO:0009401">
    <property type="term" value="P:phosphoenolpyruvate-dependent sugar phosphotransferase system"/>
    <property type="evidence" value="ECO:0007669"/>
    <property type="project" value="UniProtKB-KW"/>
</dbReference>
<proteinExistence type="predicted"/>
<dbReference type="SUPFAM" id="SSF55604">
    <property type="entry name" value="Glucose permease domain IIB"/>
    <property type="match status" value="1"/>
</dbReference>
<dbReference type="AlphaFoldDB" id="A0A2Z4ND45"/>
<protein>
    <submittedName>
        <fullName evidence="6">PTS glucose transporter subunit IIB</fullName>
    </submittedName>
</protein>
<keyword evidence="4" id="KW-0812">Transmembrane</keyword>
<dbReference type="Gene3D" id="3.30.1360.60">
    <property type="entry name" value="Glucose permease domain IIB"/>
    <property type="match status" value="1"/>
</dbReference>
<organism evidence="6 7">
    <name type="scientific">[Mycoplasma] anseris</name>
    <dbReference type="NCBI Taxonomy" id="92400"/>
    <lineage>
        <taxon>Bacteria</taxon>
        <taxon>Bacillati</taxon>
        <taxon>Mycoplasmatota</taxon>
        <taxon>Mycoplasmoidales</taxon>
        <taxon>Metamycoplasmataceae</taxon>
        <taxon>Metamycoplasma</taxon>
    </lineage>
</organism>
<feature type="domain" description="PTS EIIB type-1" evidence="5">
    <location>
        <begin position="44"/>
        <end position="121"/>
    </location>
</feature>
<evidence type="ECO:0000256" key="1">
    <source>
        <dbReference type="ARBA" id="ARBA00022679"/>
    </source>
</evidence>
<dbReference type="Proteomes" id="UP000250218">
    <property type="component" value="Chromosome"/>
</dbReference>
<keyword evidence="4" id="KW-1133">Transmembrane helix</keyword>
<keyword evidence="7" id="KW-1185">Reference proteome</keyword>
<dbReference type="EMBL" id="CP030140">
    <property type="protein sequence ID" value="AWX69493.1"/>
    <property type="molecule type" value="Genomic_DNA"/>
</dbReference>
<accession>A0A2Z4ND45</accession>
<evidence type="ECO:0000313" key="6">
    <source>
        <dbReference type="EMBL" id="AWX69493.1"/>
    </source>
</evidence>
<keyword evidence="6" id="KW-0762">Sugar transport</keyword>
<evidence type="ECO:0000256" key="2">
    <source>
        <dbReference type="ARBA" id="ARBA00022683"/>
    </source>
</evidence>
<feature type="transmembrane region" description="Helical" evidence="4">
    <location>
        <begin position="6"/>
        <end position="24"/>
    </location>
</feature>
<evidence type="ECO:0000313" key="7">
    <source>
        <dbReference type="Proteomes" id="UP000250218"/>
    </source>
</evidence>
<keyword evidence="4" id="KW-0472">Membrane</keyword>
<keyword evidence="6" id="KW-0813">Transport</keyword>
<keyword evidence="1" id="KW-0808">Transferase</keyword>
<dbReference type="InterPro" id="IPR001996">
    <property type="entry name" value="PTS_IIB_1"/>
</dbReference>
<keyword evidence="2" id="KW-0598">Phosphotransferase system</keyword>
<evidence type="ECO:0000256" key="3">
    <source>
        <dbReference type="PROSITE-ProRule" id="PRU00421"/>
    </source>
</evidence>
<dbReference type="InterPro" id="IPR036878">
    <property type="entry name" value="Glu_permease_IIB"/>
</dbReference>
<dbReference type="GO" id="GO:0008982">
    <property type="term" value="F:protein-N(PI)-phosphohistidine-sugar phosphotransferase activity"/>
    <property type="evidence" value="ECO:0007669"/>
    <property type="project" value="InterPro"/>
</dbReference>
<gene>
    <name evidence="6" type="ORF">DP065_01870</name>
</gene>
<evidence type="ECO:0000259" key="5">
    <source>
        <dbReference type="PROSITE" id="PS51098"/>
    </source>
</evidence>
<dbReference type="PROSITE" id="PS51098">
    <property type="entry name" value="PTS_EIIB_TYPE_1"/>
    <property type="match status" value="1"/>
</dbReference>
<dbReference type="KEGG" id="mane:DP065_01870"/>
<comment type="caution">
    <text evidence="3">Lacks conserved residue(s) required for the propagation of feature annotation.</text>
</comment>
<evidence type="ECO:0000256" key="4">
    <source>
        <dbReference type="SAM" id="Phobius"/>
    </source>
</evidence>
<reference evidence="7" key="1">
    <citation type="submission" date="2018-06" db="EMBL/GenBank/DDBJ databases">
        <title>Complete genome sequences of Mycoplasma anatis, M. anseris and M. cloacale type strains.</title>
        <authorList>
            <person name="Grozner D."/>
            <person name="Forro B."/>
            <person name="Sulyok K.M."/>
            <person name="Marton S."/>
            <person name="Kreizinger Z."/>
            <person name="Banyai K."/>
            <person name="Gyuranecz M."/>
        </authorList>
    </citation>
    <scope>NUCLEOTIDE SEQUENCE [LARGE SCALE GENOMIC DNA]</scope>
    <source>
        <strain evidence="7">ATCC 49234</strain>
    </source>
</reference>
<sequence>MTKKQKALYVFLIIITLGFICIYWKRKFKQTESKNYLTVETKLSFEFQAFLNSLGGKQNINNVSSSQKIIKVFFNNRQDINIENLKNLDGVSGIAFQKNSISLVVGNTAKYLEELVLKEIK</sequence>
<dbReference type="RefSeq" id="WP_033178537.1">
    <property type="nucleotide sequence ID" value="NZ_CP030140.1"/>
</dbReference>
<name>A0A2Z4ND45_9BACT</name>